<protein>
    <recommendedName>
        <fullName evidence="4">Energy transducer TonB</fullName>
    </recommendedName>
</protein>
<sequence length="41" mass="4911">MILDKYKRQYKFKSRQGGADKYLWVSIIGALVICAIIYYFF</sequence>
<accession>A0ABT4L2M8</accession>
<keyword evidence="1" id="KW-0812">Transmembrane</keyword>
<evidence type="ECO:0008006" key="4">
    <source>
        <dbReference type="Google" id="ProtNLM"/>
    </source>
</evidence>
<proteinExistence type="predicted"/>
<keyword evidence="3" id="KW-1185">Reference proteome</keyword>
<dbReference type="EMBL" id="JAPWGL010000005">
    <property type="protein sequence ID" value="MCZ4225211.1"/>
    <property type="molecule type" value="Genomic_DNA"/>
</dbReference>
<feature type="transmembrane region" description="Helical" evidence="1">
    <location>
        <begin position="21"/>
        <end position="40"/>
    </location>
</feature>
<name>A0ABT4L2M8_9SPHI</name>
<reference evidence="2" key="1">
    <citation type="submission" date="2022-12" db="EMBL/GenBank/DDBJ databases">
        <title>Genome sequence of SJ11.</title>
        <authorList>
            <person name="Woo H."/>
        </authorList>
    </citation>
    <scope>NUCLEOTIDE SEQUENCE</scope>
    <source>
        <strain evidence="2">SJ11</strain>
    </source>
</reference>
<evidence type="ECO:0000313" key="2">
    <source>
        <dbReference type="EMBL" id="MCZ4225211.1"/>
    </source>
</evidence>
<keyword evidence="1" id="KW-1133">Transmembrane helix</keyword>
<evidence type="ECO:0000313" key="3">
    <source>
        <dbReference type="Proteomes" id="UP001144341"/>
    </source>
</evidence>
<dbReference type="Proteomes" id="UP001144341">
    <property type="component" value="Unassembled WGS sequence"/>
</dbReference>
<dbReference type="RefSeq" id="WP_269416869.1">
    <property type="nucleotide sequence ID" value="NZ_JAPWGL010000005.1"/>
</dbReference>
<keyword evidence="1" id="KW-0472">Membrane</keyword>
<comment type="caution">
    <text evidence="2">The sequence shown here is derived from an EMBL/GenBank/DDBJ whole genome shotgun (WGS) entry which is preliminary data.</text>
</comment>
<evidence type="ECO:0000256" key="1">
    <source>
        <dbReference type="SAM" id="Phobius"/>
    </source>
</evidence>
<gene>
    <name evidence="2" type="ORF">O0931_17995</name>
</gene>
<organism evidence="2 3">
    <name type="scientific">Pedobacter rhodius</name>
    <dbReference type="NCBI Taxonomy" id="3004098"/>
    <lineage>
        <taxon>Bacteria</taxon>
        <taxon>Pseudomonadati</taxon>
        <taxon>Bacteroidota</taxon>
        <taxon>Sphingobacteriia</taxon>
        <taxon>Sphingobacteriales</taxon>
        <taxon>Sphingobacteriaceae</taxon>
        <taxon>Pedobacter</taxon>
    </lineage>
</organism>